<sequence length="74" mass="8075">MPASRKARIWAVAAARYAVSTWPRTGSAWAQESRKRTELPPPRVRRAVADFLASATEANGSPLFSSSFVSPETL</sequence>
<evidence type="ECO:0000313" key="2">
    <source>
        <dbReference type="Proteomes" id="UP000299211"/>
    </source>
</evidence>
<name>A0A4D4MIG9_STRAX</name>
<dbReference type="Proteomes" id="UP000299211">
    <property type="component" value="Unassembled WGS sequence"/>
</dbReference>
<protein>
    <submittedName>
        <fullName evidence="1">Uncharacterized protein</fullName>
    </submittedName>
</protein>
<dbReference type="AlphaFoldDB" id="A0A4D4MIG9"/>
<dbReference type="EMBL" id="BJHY01000001">
    <property type="protein sequence ID" value="GDY71851.1"/>
    <property type="molecule type" value="Genomic_DNA"/>
</dbReference>
<organism evidence="1 2">
    <name type="scientific">Streptomyces avermitilis</name>
    <dbReference type="NCBI Taxonomy" id="33903"/>
    <lineage>
        <taxon>Bacteria</taxon>
        <taxon>Bacillati</taxon>
        <taxon>Actinomycetota</taxon>
        <taxon>Actinomycetes</taxon>
        <taxon>Kitasatosporales</taxon>
        <taxon>Streptomycetaceae</taxon>
        <taxon>Streptomyces</taxon>
    </lineage>
</organism>
<gene>
    <name evidence="1" type="ORF">SAV31267_013360</name>
</gene>
<proteinExistence type="predicted"/>
<reference evidence="1 2" key="1">
    <citation type="submission" date="2019-04" db="EMBL/GenBank/DDBJ databases">
        <title>Draft genome sequences of Streptomyces avermitilis ATCC 31267.</title>
        <authorList>
            <person name="Komaki H."/>
            <person name="Tamura T."/>
            <person name="Hosoyama A."/>
        </authorList>
    </citation>
    <scope>NUCLEOTIDE SEQUENCE [LARGE SCALE GENOMIC DNA]</scope>
    <source>
        <strain evidence="1 2">ATCC 31267</strain>
    </source>
</reference>
<accession>A0A4D4MIG9</accession>
<evidence type="ECO:0000313" key="1">
    <source>
        <dbReference type="EMBL" id="GDY71851.1"/>
    </source>
</evidence>
<comment type="caution">
    <text evidence="1">The sequence shown here is derived from an EMBL/GenBank/DDBJ whole genome shotgun (WGS) entry which is preliminary data.</text>
</comment>